<comment type="caution">
    <text evidence="1">The sequence shown here is derived from an EMBL/GenBank/DDBJ whole genome shotgun (WGS) entry which is preliminary data.</text>
</comment>
<organism evidence="1 2">
    <name type="scientific">Prosthecobacter fluviatilis</name>
    <dbReference type="NCBI Taxonomy" id="445931"/>
    <lineage>
        <taxon>Bacteria</taxon>
        <taxon>Pseudomonadati</taxon>
        <taxon>Verrucomicrobiota</taxon>
        <taxon>Verrucomicrobiia</taxon>
        <taxon>Verrucomicrobiales</taxon>
        <taxon>Verrucomicrobiaceae</taxon>
        <taxon>Prosthecobacter</taxon>
    </lineage>
</organism>
<gene>
    <name evidence="1" type="ORF">ACFQDI_06485</name>
</gene>
<evidence type="ECO:0000313" key="1">
    <source>
        <dbReference type="EMBL" id="MFC5454499.1"/>
    </source>
</evidence>
<dbReference type="Proteomes" id="UP001596052">
    <property type="component" value="Unassembled WGS sequence"/>
</dbReference>
<evidence type="ECO:0000313" key="2">
    <source>
        <dbReference type="Proteomes" id="UP001596052"/>
    </source>
</evidence>
<protein>
    <submittedName>
        <fullName evidence="1">Uncharacterized protein</fullName>
    </submittedName>
</protein>
<sequence length="215" mass="23688">MKPDLTAQLSRKQREAVESAGYRILRWAAARKILQARVSKARIGEPLGSFLAHWMALAPGSEVGAELWLSFDYVQDQDGITLTAGSASLASAPLEQALLHLPALRSFWSQELRRQHFEALQSLVPKAWFLDGAEIPPGAVIQGLEAVSWLDPQLRVGQGWKLQDPRGLIRQDWQAALASRDCVLSLQASAGTKLNVLYGRDDKEQVVVRSLEASP</sequence>
<dbReference type="RefSeq" id="WP_377164642.1">
    <property type="nucleotide sequence ID" value="NZ_JBHSMQ010000002.1"/>
</dbReference>
<name>A0ABW0KMF2_9BACT</name>
<proteinExistence type="predicted"/>
<reference evidence="2" key="1">
    <citation type="journal article" date="2019" name="Int. J. Syst. Evol. Microbiol.">
        <title>The Global Catalogue of Microorganisms (GCM) 10K type strain sequencing project: providing services to taxonomists for standard genome sequencing and annotation.</title>
        <authorList>
            <consortium name="The Broad Institute Genomics Platform"/>
            <consortium name="The Broad Institute Genome Sequencing Center for Infectious Disease"/>
            <person name="Wu L."/>
            <person name="Ma J."/>
        </authorList>
    </citation>
    <scope>NUCLEOTIDE SEQUENCE [LARGE SCALE GENOMIC DNA]</scope>
    <source>
        <strain evidence="2">CGMCC 4.1469</strain>
    </source>
</reference>
<dbReference type="EMBL" id="JBHSMQ010000002">
    <property type="protein sequence ID" value="MFC5454499.1"/>
    <property type="molecule type" value="Genomic_DNA"/>
</dbReference>
<keyword evidence="2" id="KW-1185">Reference proteome</keyword>
<accession>A0ABW0KMF2</accession>